<feature type="compositionally biased region" description="Basic and acidic residues" evidence="1">
    <location>
        <begin position="227"/>
        <end position="260"/>
    </location>
</feature>
<comment type="caution">
    <text evidence="2">The sequence shown here is derived from an EMBL/GenBank/DDBJ whole genome shotgun (WGS) entry which is preliminary data.</text>
</comment>
<organism evidence="2 3">
    <name type="scientific">Cirrhinus molitorella</name>
    <name type="common">mud carp</name>
    <dbReference type="NCBI Taxonomy" id="172907"/>
    <lineage>
        <taxon>Eukaryota</taxon>
        <taxon>Metazoa</taxon>
        <taxon>Chordata</taxon>
        <taxon>Craniata</taxon>
        <taxon>Vertebrata</taxon>
        <taxon>Euteleostomi</taxon>
        <taxon>Actinopterygii</taxon>
        <taxon>Neopterygii</taxon>
        <taxon>Teleostei</taxon>
        <taxon>Ostariophysi</taxon>
        <taxon>Cypriniformes</taxon>
        <taxon>Cyprinidae</taxon>
        <taxon>Labeoninae</taxon>
        <taxon>Labeonini</taxon>
        <taxon>Cirrhinus</taxon>
    </lineage>
</organism>
<sequence length="302" mass="34368">MAFISTALQAQAGLHYMRLNSSEMTLILRHFSVAADSALLRPDEITPAIDSQLKDQTEIPCPPFLIALISSLPPDFLIPLCSRPNLFNSRLNSSGISLQTCVISKRDFEECAFCTWTNEDFICYIPSFLYGAVWQIDIYQIILSDASMTDQMYTKYTSYTINKMRQTLMDSKTKAEHCITPGRHRKPHIDTRLNNLSVSNKVKERYGEYRRETNTLLLSKSLLRTGEGGRQRREGDGEEKFESGRADRQRHKEAALHRSAEVQTGAGRDGTGRIASRRSHRTRMARKGAGKERSERERKKEG</sequence>
<name>A0ABR3LH92_9TELE</name>
<dbReference type="EMBL" id="JAYMGO010000022">
    <property type="protein sequence ID" value="KAL1251396.1"/>
    <property type="molecule type" value="Genomic_DNA"/>
</dbReference>
<reference evidence="2 3" key="1">
    <citation type="submission" date="2023-09" db="EMBL/GenBank/DDBJ databases">
        <authorList>
            <person name="Wang M."/>
        </authorList>
    </citation>
    <scope>NUCLEOTIDE SEQUENCE [LARGE SCALE GENOMIC DNA]</scope>
    <source>
        <strain evidence="2">GT-2023</strain>
        <tissue evidence="2">Liver</tissue>
    </source>
</reference>
<feature type="compositionally biased region" description="Basic residues" evidence="1">
    <location>
        <begin position="275"/>
        <end position="288"/>
    </location>
</feature>
<accession>A0ABR3LH92</accession>
<keyword evidence="3" id="KW-1185">Reference proteome</keyword>
<gene>
    <name evidence="2" type="ORF">QQF64_019192</name>
</gene>
<protein>
    <submittedName>
        <fullName evidence="2">Uncharacterized protein</fullName>
    </submittedName>
</protein>
<evidence type="ECO:0000313" key="3">
    <source>
        <dbReference type="Proteomes" id="UP001558613"/>
    </source>
</evidence>
<evidence type="ECO:0000256" key="1">
    <source>
        <dbReference type="SAM" id="MobiDB-lite"/>
    </source>
</evidence>
<feature type="compositionally biased region" description="Basic and acidic residues" evidence="1">
    <location>
        <begin position="289"/>
        <end position="302"/>
    </location>
</feature>
<evidence type="ECO:0000313" key="2">
    <source>
        <dbReference type="EMBL" id="KAL1251396.1"/>
    </source>
</evidence>
<dbReference type="Proteomes" id="UP001558613">
    <property type="component" value="Unassembled WGS sequence"/>
</dbReference>
<feature type="region of interest" description="Disordered" evidence="1">
    <location>
        <begin position="220"/>
        <end position="302"/>
    </location>
</feature>
<proteinExistence type="predicted"/>